<proteinExistence type="predicted"/>
<dbReference type="AlphaFoldDB" id="A0AAD6QAN3"/>
<gene>
    <name evidence="1" type="ORF">NC653_026034</name>
</gene>
<protein>
    <submittedName>
        <fullName evidence="1">Uncharacterized protein</fullName>
    </submittedName>
</protein>
<keyword evidence="2" id="KW-1185">Reference proteome</keyword>
<name>A0AAD6QAN3_9ROSI</name>
<dbReference type="EMBL" id="JAQIZT010000010">
    <property type="protein sequence ID" value="KAJ6983093.1"/>
    <property type="molecule type" value="Genomic_DNA"/>
</dbReference>
<evidence type="ECO:0000313" key="2">
    <source>
        <dbReference type="Proteomes" id="UP001164929"/>
    </source>
</evidence>
<dbReference type="Proteomes" id="UP001164929">
    <property type="component" value="Chromosome 10"/>
</dbReference>
<evidence type="ECO:0000313" key="1">
    <source>
        <dbReference type="EMBL" id="KAJ6983093.1"/>
    </source>
</evidence>
<comment type="caution">
    <text evidence="1">The sequence shown here is derived from an EMBL/GenBank/DDBJ whole genome shotgun (WGS) entry which is preliminary data.</text>
</comment>
<organism evidence="1 2">
    <name type="scientific">Populus alba x Populus x berolinensis</name>
    <dbReference type="NCBI Taxonomy" id="444605"/>
    <lineage>
        <taxon>Eukaryota</taxon>
        <taxon>Viridiplantae</taxon>
        <taxon>Streptophyta</taxon>
        <taxon>Embryophyta</taxon>
        <taxon>Tracheophyta</taxon>
        <taxon>Spermatophyta</taxon>
        <taxon>Magnoliopsida</taxon>
        <taxon>eudicotyledons</taxon>
        <taxon>Gunneridae</taxon>
        <taxon>Pentapetalae</taxon>
        <taxon>rosids</taxon>
        <taxon>fabids</taxon>
        <taxon>Malpighiales</taxon>
        <taxon>Salicaceae</taxon>
        <taxon>Saliceae</taxon>
        <taxon>Populus</taxon>
    </lineage>
</organism>
<reference evidence="1" key="1">
    <citation type="journal article" date="2023" name="Mol. Ecol. Resour.">
        <title>Chromosome-level genome assembly of a triploid poplar Populus alba 'Berolinensis'.</title>
        <authorList>
            <person name="Chen S."/>
            <person name="Yu Y."/>
            <person name="Wang X."/>
            <person name="Wang S."/>
            <person name="Zhang T."/>
            <person name="Zhou Y."/>
            <person name="He R."/>
            <person name="Meng N."/>
            <person name="Wang Y."/>
            <person name="Liu W."/>
            <person name="Liu Z."/>
            <person name="Liu J."/>
            <person name="Guo Q."/>
            <person name="Huang H."/>
            <person name="Sederoff R.R."/>
            <person name="Wang G."/>
            <person name="Qu G."/>
            <person name="Chen S."/>
        </authorList>
    </citation>
    <scope>NUCLEOTIDE SEQUENCE</scope>
    <source>
        <strain evidence="1">SC-2020</strain>
    </source>
</reference>
<accession>A0AAD6QAN3</accession>
<sequence length="41" mass="4812">MSNNCLKKRKENAEIFEAAWTNSKFQNGINVVIRKREISKD</sequence>